<organism evidence="2 3">
    <name type="scientific">Mycolicibacterium rutilum</name>
    <name type="common">Mycobacterium rutilum</name>
    <dbReference type="NCBI Taxonomy" id="370526"/>
    <lineage>
        <taxon>Bacteria</taxon>
        <taxon>Bacillati</taxon>
        <taxon>Actinomycetota</taxon>
        <taxon>Actinomycetes</taxon>
        <taxon>Mycobacteriales</taxon>
        <taxon>Mycobacteriaceae</taxon>
        <taxon>Mycolicibacterium</taxon>
    </lineage>
</organism>
<dbReference type="PANTHER" id="PTHR33215">
    <property type="entry name" value="PROTEIN DISTAL ANTENNA"/>
    <property type="match status" value="1"/>
</dbReference>
<gene>
    <name evidence="2" type="ORF">SAMN04489835_0258</name>
</gene>
<dbReference type="AlphaFoldDB" id="A0A1H6IFZ6"/>
<dbReference type="GO" id="GO:0003677">
    <property type="term" value="F:DNA binding"/>
    <property type="evidence" value="ECO:0007669"/>
    <property type="project" value="InterPro"/>
</dbReference>
<dbReference type="InterPro" id="IPR009057">
    <property type="entry name" value="Homeodomain-like_sf"/>
</dbReference>
<evidence type="ECO:0000313" key="3">
    <source>
        <dbReference type="Proteomes" id="UP000182915"/>
    </source>
</evidence>
<dbReference type="SUPFAM" id="SSF46689">
    <property type="entry name" value="Homeodomain-like"/>
    <property type="match status" value="1"/>
</dbReference>
<dbReference type="Pfam" id="PF01527">
    <property type="entry name" value="HTH_Tnp_1"/>
    <property type="match status" value="1"/>
</dbReference>
<dbReference type="Proteomes" id="UP000182915">
    <property type="component" value="Chromosome I"/>
</dbReference>
<dbReference type="OrthoDB" id="52928at2"/>
<protein>
    <submittedName>
        <fullName evidence="2">Transposase and inactivated derivatives</fullName>
    </submittedName>
</protein>
<dbReference type="RefSeq" id="WP_083405617.1">
    <property type="nucleotide sequence ID" value="NZ_LT629971.1"/>
</dbReference>
<evidence type="ECO:0000256" key="1">
    <source>
        <dbReference type="SAM" id="Coils"/>
    </source>
</evidence>
<sequence length="105" mass="12064">MSRTRRSFTPEFKVEAARRVIDGGRPVSEVARELNLHESLLGKWVRQERVRDGIASDVRHGPPEGDLTARERAELVRLRAELAEKDRDIAFLKKVSAYFAAQQHR</sequence>
<dbReference type="GO" id="GO:0004803">
    <property type="term" value="F:transposase activity"/>
    <property type="evidence" value="ECO:0007669"/>
    <property type="project" value="InterPro"/>
</dbReference>
<dbReference type="Gene3D" id="1.10.10.10">
    <property type="entry name" value="Winged helix-like DNA-binding domain superfamily/Winged helix DNA-binding domain"/>
    <property type="match status" value="1"/>
</dbReference>
<proteinExistence type="predicted"/>
<accession>A0A1H6IFZ6</accession>
<dbReference type="InterPro" id="IPR051839">
    <property type="entry name" value="RD_transcriptional_regulator"/>
</dbReference>
<dbReference type="PANTHER" id="PTHR33215:SF13">
    <property type="entry name" value="PROTEIN DISTAL ANTENNA"/>
    <property type="match status" value="1"/>
</dbReference>
<reference evidence="3" key="1">
    <citation type="submission" date="2016-10" db="EMBL/GenBank/DDBJ databases">
        <authorList>
            <person name="Varghese N."/>
            <person name="Submissions S."/>
        </authorList>
    </citation>
    <scope>NUCLEOTIDE SEQUENCE [LARGE SCALE GENOMIC DNA]</scope>
    <source>
        <strain evidence="3">DSM 45405</strain>
    </source>
</reference>
<dbReference type="InterPro" id="IPR036388">
    <property type="entry name" value="WH-like_DNA-bd_sf"/>
</dbReference>
<dbReference type="InterPro" id="IPR002514">
    <property type="entry name" value="Transposase_8"/>
</dbReference>
<keyword evidence="3" id="KW-1185">Reference proteome</keyword>
<dbReference type="STRING" id="370526.SAMN04489835_0258"/>
<feature type="coiled-coil region" evidence="1">
    <location>
        <begin position="68"/>
        <end position="95"/>
    </location>
</feature>
<keyword evidence="1" id="KW-0175">Coiled coil</keyword>
<dbReference type="EMBL" id="LT629971">
    <property type="protein sequence ID" value="SEH47706.1"/>
    <property type="molecule type" value="Genomic_DNA"/>
</dbReference>
<name>A0A1H6IFZ6_MYCRU</name>
<dbReference type="GO" id="GO:0006313">
    <property type="term" value="P:DNA transposition"/>
    <property type="evidence" value="ECO:0007669"/>
    <property type="project" value="InterPro"/>
</dbReference>
<evidence type="ECO:0000313" key="2">
    <source>
        <dbReference type="EMBL" id="SEH47706.1"/>
    </source>
</evidence>